<reference evidence="1" key="1">
    <citation type="submission" date="2022-05" db="EMBL/GenBank/DDBJ databases">
        <title>An RpoN-dependent PEP-CTERM gene is involved in floc formation of an Aquincola tertiaricarbonis strain.</title>
        <authorList>
            <person name="Qiu D."/>
            <person name="Xia M."/>
        </authorList>
    </citation>
    <scope>NUCLEOTIDE SEQUENCE</scope>
    <source>
        <strain evidence="1">RN12</strain>
    </source>
</reference>
<dbReference type="Proteomes" id="UP001056201">
    <property type="component" value="Chromosome 2"/>
</dbReference>
<keyword evidence="2" id="KW-1185">Reference proteome</keyword>
<dbReference type="RefSeq" id="WP_250198811.1">
    <property type="nucleotide sequence ID" value="NZ_CP097636.1"/>
</dbReference>
<sequence>MSDDNFFALPAFKPAEALVQLKRQLRDLKLTERGHRYELDGQAVVEVMADDSAIEARVVKRPARTPEWTVQRLGASTEVRRFLDTLKTQLARWRSDE</sequence>
<evidence type="ECO:0000313" key="1">
    <source>
        <dbReference type="EMBL" id="URI10605.1"/>
    </source>
</evidence>
<name>A0ABY4SEM1_AQUTE</name>
<protein>
    <submittedName>
        <fullName evidence="1">Uncharacterized protein</fullName>
    </submittedName>
</protein>
<proteinExistence type="predicted"/>
<accession>A0ABY4SEM1</accession>
<organism evidence="1 2">
    <name type="scientific">Aquincola tertiaricarbonis</name>
    <dbReference type="NCBI Taxonomy" id="391953"/>
    <lineage>
        <taxon>Bacteria</taxon>
        <taxon>Pseudomonadati</taxon>
        <taxon>Pseudomonadota</taxon>
        <taxon>Betaproteobacteria</taxon>
        <taxon>Burkholderiales</taxon>
        <taxon>Sphaerotilaceae</taxon>
        <taxon>Aquincola</taxon>
    </lineage>
</organism>
<dbReference type="EMBL" id="CP097636">
    <property type="protein sequence ID" value="URI10605.1"/>
    <property type="molecule type" value="Genomic_DNA"/>
</dbReference>
<evidence type="ECO:0000313" key="2">
    <source>
        <dbReference type="Proteomes" id="UP001056201"/>
    </source>
</evidence>
<gene>
    <name evidence="1" type="ORF">MW290_16565</name>
</gene>